<gene>
    <name evidence="2" type="primary">Dmoj\GI27093</name>
    <name evidence="2" type="ORF">Dmoj_GI27093</name>
</gene>
<reference evidence="2" key="1">
    <citation type="journal article" date="2007" name="Nature">
        <title>Evolution of genes and genomes on the Drosophila phylogeny.</title>
        <authorList>
            <consortium name="Drosophila 12 Genomes Consortium"/>
            <person name="Clark A.G."/>
            <person name="Eisen M.B."/>
            <person name="Smith D.R."/>
            <person name="Bergman C.M."/>
            <person name="Oliver B."/>
            <person name="Markow T.A."/>
            <person name="Kaufman T.C."/>
            <person name="Kellis M."/>
            <person name="Gelbart W."/>
            <person name="Iyer V.N."/>
            <person name="Pollard D.A."/>
            <person name="Sackton T.B."/>
            <person name="Larracuente A.M."/>
            <person name="Singh N.D."/>
            <person name="Abad J.P."/>
            <person name="Abt D.N."/>
            <person name="Adryan B."/>
            <person name="Aguade M."/>
            <person name="Akashi H."/>
            <person name="Anderson W.W."/>
            <person name="Aquadro C.F."/>
            <person name="Ardell D.H."/>
            <person name="Arguello R."/>
            <person name="Artieri C.G."/>
            <person name="Barbash D.A."/>
            <person name="Barker D."/>
            <person name="Barsanti P."/>
            <person name="Batterham P."/>
            <person name="Batzoglou S."/>
            <person name="Begun D."/>
            <person name="Bhutkar A."/>
            <person name="Blanco E."/>
            <person name="Bosak S.A."/>
            <person name="Bradley R.K."/>
            <person name="Brand A.D."/>
            <person name="Brent M.R."/>
            <person name="Brooks A.N."/>
            <person name="Brown R.H."/>
            <person name="Butlin R.K."/>
            <person name="Caggese C."/>
            <person name="Calvi B.R."/>
            <person name="Bernardo de Carvalho A."/>
            <person name="Caspi A."/>
            <person name="Castrezana S."/>
            <person name="Celniker S.E."/>
            <person name="Chang J.L."/>
            <person name="Chapple C."/>
            <person name="Chatterji S."/>
            <person name="Chinwalla A."/>
            <person name="Civetta A."/>
            <person name="Clifton S.W."/>
            <person name="Comeron J.M."/>
            <person name="Costello J.C."/>
            <person name="Coyne J.A."/>
            <person name="Daub J."/>
            <person name="David R.G."/>
            <person name="Delcher A.L."/>
            <person name="Delehaunty K."/>
            <person name="Do C.B."/>
            <person name="Ebling H."/>
            <person name="Edwards K."/>
            <person name="Eickbush T."/>
            <person name="Evans J.D."/>
            <person name="Filipski A."/>
            <person name="Findeiss S."/>
            <person name="Freyhult E."/>
            <person name="Fulton L."/>
            <person name="Fulton R."/>
            <person name="Garcia A.C."/>
            <person name="Gardiner A."/>
            <person name="Garfield D.A."/>
            <person name="Garvin B.E."/>
            <person name="Gibson G."/>
            <person name="Gilbert D."/>
            <person name="Gnerre S."/>
            <person name="Godfrey J."/>
            <person name="Good R."/>
            <person name="Gotea V."/>
            <person name="Gravely B."/>
            <person name="Greenberg A.J."/>
            <person name="Griffiths-Jones S."/>
            <person name="Gross S."/>
            <person name="Guigo R."/>
            <person name="Gustafson E.A."/>
            <person name="Haerty W."/>
            <person name="Hahn M.W."/>
            <person name="Halligan D.L."/>
            <person name="Halpern A.L."/>
            <person name="Halter G.M."/>
            <person name="Han M.V."/>
            <person name="Heger A."/>
            <person name="Hillier L."/>
            <person name="Hinrichs A.S."/>
            <person name="Holmes I."/>
            <person name="Hoskins R.A."/>
            <person name="Hubisz M.J."/>
            <person name="Hultmark D."/>
            <person name="Huntley M.A."/>
            <person name="Jaffe D.B."/>
            <person name="Jagadeeshan S."/>
            <person name="Jeck W.R."/>
            <person name="Johnson J."/>
            <person name="Jones C.D."/>
            <person name="Jordan W.C."/>
            <person name="Karpen G.H."/>
            <person name="Kataoka E."/>
            <person name="Keightley P.D."/>
            <person name="Kheradpour P."/>
            <person name="Kirkness E.F."/>
            <person name="Koerich L.B."/>
            <person name="Kristiansen K."/>
            <person name="Kudrna D."/>
            <person name="Kulathinal R.J."/>
            <person name="Kumar S."/>
            <person name="Kwok R."/>
            <person name="Lander E."/>
            <person name="Langley C.H."/>
            <person name="Lapoint R."/>
            <person name="Lazzaro B.P."/>
            <person name="Lee S.J."/>
            <person name="Levesque L."/>
            <person name="Li R."/>
            <person name="Lin C.F."/>
            <person name="Lin M.F."/>
            <person name="Lindblad-Toh K."/>
            <person name="Llopart A."/>
            <person name="Long M."/>
            <person name="Low L."/>
            <person name="Lozovsky E."/>
            <person name="Lu J."/>
            <person name="Luo M."/>
            <person name="Machado C.A."/>
            <person name="Makalowski W."/>
            <person name="Marzo M."/>
            <person name="Matsuda M."/>
            <person name="Matzkin L."/>
            <person name="McAllister B."/>
            <person name="McBride C.S."/>
            <person name="McKernan B."/>
            <person name="McKernan K."/>
            <person name="Mendez-Lago M."/>
            <person name="Minx P."/>
            <person name="Mollenhauer M.U."/>
            <person name="Montooth K."/>
            <person name="Mount S.M."/>
            <person name="Mu X."/>
            <person name="Myers E."/>
            <person name="Negre B."/>
            <person name="Newfeld S."/>
            <person name="Nielsen R."/>
            <person name="Noor M.A."/>
            <person name="O'Grady P."/>
            <person name="Pachter L."/>
            <person name="Papaceit M."/>
            <person name="Parisi M.J."/>
            <person name="Parisi M."/>
            <person name="Parts L."/>
            <person name="Pedersen J.S."/>
            <person name="Pesole G."/>
            <person name="Phillippy A.M."/>
            <person name="Ponting C.P."/>
            <person name="Pop M."/>
            <person name="Porcelli D."/>
            <person name="Powell J.R."/>
            <person name="Prohaska S."/>
            <person name="Pruitt K."/>
            <person name="Puig M."/>
            <person name="Quesneville H."/>
            <person name="Ram K.R."/>
            <person name="Rand D."/>
            <person name="Rasmussen M.D."/>
            <person name="Reed L.K."/>
            <person name="Reenan R."/>
            <person name="Reily A."/>
            <person name="Remington K.A."/>
            <person name="Rieger T.T."/>
            <person name="Ritchie M.G."/>
            <person name="Robin C."/>
            <person name="Rogers Y.H."/>
            <person name="Rohde C."/>
            <person name="Rozas J."/>
            <person name="Rubenfield M.J."/>
            <person name="Ruiz A."/>
            <person name="Russo S."/>
            <person name="Salzberg S.L."/>
            <person name="Sanchez-Gracia A."/>
            <person name="Saranga D.J."/>
            <person name="Sato H."/>
            <person name="Schaeffer S.W."/>
            <person name="Schatz M.C."/>
            <person name="Schlenke T."/>
            <person name="Schwartz R."/>
            <person name="Segarra C."/>
            <person name="Singh R.S."/>
            <person name="Sirot L."/>
            <person name="Sirota M."/>
            <person name="Sisneros N.B."/>
            <person name="Smith C.D."/>
            <person name="Smith T.F."/>
            <person name="Spieth J."/>
            <person name="Stage D.E."/>
            <person name="Stark A."/>
            <person name="Stephan W."/>
            <person name="Strausberg R.L."/>
            <person name="Strempel S."/>
            <person name="Sturgill D."/>
            <person name="Sutton G."/>
            <person name="Sutton G.G."/>
            <person name="Tao W."/>
            <person name="Teichmann S."/>
            <person name="Tobari Y.N."/>
            <person name="Tomimura Y."/>
            <person name="Tsolas J.M."/>
            <person name="Valente V.L."/>
            <person name="Venter E."/>
            <person name="Venter J.C."/>
            <person name="Vicario S."/>
            <person name="Vieira F.G."/>
            <person name="Vilella A.J."/>
            <person name="Villasante A."/>
            <person name="Walenz B."/>
            <person name="Wang J."/>
            <person name="Wasserman M."/>
            <person name="Watts T."/>
            <person name="Wilson D."/>
            <person name="Wilson R.K."/>
            <person name="Wing R.A."/>
            <person name="Wolfner M.F."/>
            <person name="Wong A."/>
            <person name="Wong G.K."/>
            <person name="Wu C.I."/>
            <person name="Wu G."/>
            <person name="Yamamoto D."/>
            <person name="Yang H.P."/>
            <person name="Yang S.P."/>
            <person name="Yorke J.A."/>
            <person name="Yoshida K."/>
            <person name="Zdobnov E."/>
            <person name="Zhang P."/>
            <person name="Zhang Y."/>
            <person name="Zimin A.V."/>
            <person name="Baldwin J."/>
            <person name="Abdouelleil A."/>
            <person name="Abdulkadir J."/>
            <person name="Abebe A."/>
            <person name="Abera B."/>
            <person name="Abreu J."/>
            <person name="Acer S.C."/>
            <person name="Aftuck L."/>
            <person name="Alexander A."/>
            <person name="An P."/>
            <person name="Anderson E."/>
            <person name="Anderson S."/>
            <person name="Arachi H."/>
            <person name="Azer M."/>
            <person name="Bachantsang P."/>
            <person name="Barry A."/>
            <person name="Bayul T."/>
            <person name="Berlin A."/>
            <person name="Bessette D."/>
            <person name="Bloom T."/>
            <person name="Blye J."/>
            <person name="Boguslavskiy L."/>
            <person name="Bonnet C."/>
            <person name="Boukhgalter B."/>
            <person name="Bourzgui I."/>
            <person name="Brown A."/>
            <person name="Cahill P."/>
            <person name="Channer S."/>
            <person name="Cheshatsang Y."/>
            <person name="Chuda L."/>
            <person name="Citroen M."/>
            <person name="Collymore A."/>
            <person name="Cooke P."/>
            <person name="Costello M."/>
            <person name="D'Aco K."/>
            <person name="Daza R."/>
            <person name="De Haan G."/>
            <person name="DeGray S."/>
            <person name="DeMaso C."/>
            <person name="Dhargay N."/>
            <person name="Dooley K."/>
            <person name="Dooley E."/>
            <person name="Doricent M."/>
            <person name="Dorje P."/>
            <person name="Dorjee K."/>
            <person name="Dupes A."/>
            <person name="Elong R."/>
            <person name="Falk J."/>
            <person name="Farina A."/>
            <person name="Faro S."/>
            <person name="Ferguson D."/>
            <person name="Fisher S."/>
            <person name="Foley C.D."/>
            <person name="Franke A."/>
            <person name="Friedrich D."/>
            <person name="Gadbois L."/>
            <person name="Gearin G."/>
            <person name="Gearin C.R."/>
            <person name="Giannoukos G."/>
            <person name="Goode T."/>
            <person name="Graham J."/>
            <person name="Grandbois E."/>
            <person name="Grewal S."/>
            <person name="Gyaltsen K."/>
            <person name="Hafez N."/>
            <person name="Hagos B."/>
            <person name="Hall J."/>
            <person name="Henson C."/>
            <person name="Hollinger A."/>
            <person name="Honan T."/>
            <person name="Huard M.D."/>
            <person name="Hughes L."/>
            <person name="Hurhula B."/>
            <person name="Husby M.E."/>
            <person name="Kamat A."/>
            <person name="Kanga B."/>
            <person name="Kashin S."/>
            <person name="Khazanovich D."/>
            <person name="Kisner P."/>
            <person name="Lance K."/>
            <person name="Lara M."/>
            <person name="Lee W."/>
            <person name="Lennon N."/>
            <person name="Letendre F."/>
            <person name="LeVine R."/>
            <person name="Lipovsky A."/>
            <person name="Liu X."/>
            <person name="Liu J."/>
            <person name="Liu S."/>
            <person name="Lokyitsang T."/>
            <person name="Lokyitsang Y."/>
            <person name="Lubonja R."/>
            <person name="Lui A."/>
            <person name="MacDonald P."/>
            <person name="Magnisalis V."/>
            <person name="Maru K."/>
            <person name="Matthews C."/>
            <person name="McCusker W."/>
            <person name="McDonough S."/>
            <person name="Mehta T."/>
            <person name="Meldrim J."/>
            <person name="Meneus L."/>
            <person name="Mihai O."/>
            <person name="Mihalev A."/>
            <person name="Mihova T."/>
            <person name="Mittelman R."/>
            <person name="Mlenga V."/>
            <person name="Montmayeur A."/>
            <person name="Mulrain L."/>
            <person name="Navidi A."/>
            <person name="Naylor J."/>
            <person name="Negash T."/>
            <person name="Nguyen T."/>
            <person name="Nguyen N."/>
            <person name="Nicol R."/>
            <person name="Norbu C."/>
            <person name="Norbu N."/>
            <person name="Novod N."/>
            <person name="O'Neill B."/>
            <person name="Osman S."/>
            <person name="Markiewicz E."/>
            <person name="Oyono O.L."/>
            <person name="Patti C."/>
            <person name="Phunkhang P."/>
            <person name="Pierre F."/>
            <person name="Priest M."/>
            <person name="Raghuraman S."/>
            <person name="Rege F."/>
            <person name="Reyes R."/>
            <person name="Rise C."/>
            <person name="Rogov P."/>
            <person name="Ross K."/>
            <person name="Ryan E."/>
            <person name="Settipalli S."/>
            <person name="Shea T."/>
            <person name="Sherpa N."/>
            <person name="Shi L."/>
            <person name="Shih D."/>
            <person name="Sparrow T."/>
            <person name="Spaulding J."/>
            <person name="Stalker J."/>
            <person name="Stange-Thomann N."/>
            <person name="Stavropoulos S."/>
            <person name="Stone C."/>
            <person name="Strader C."/>
            <person name="Tesfaye S."/>
            <person name="Thomson T."/>
            <person name="Thoulutsang Y."/>
            <person name="Thoulutsang D."/>
            <person name="Topham K."/>
            <person name="Topping I."/>
            <person name="Tsamla T."/>
            <person name="Vassiliev H."/>
            <person name="Vo A."/>
            <person name="Wangchuk T."/>
            <person name="Wangdi T."/>
            <person name="Weiand M."/>
            <person name="Wilkinson J."/>
            <person name="Wilson A."/>
            <person name="Yadav S."/>
            <person name="Young G."/>
            <person name="Yu Q."/>
            <person name="Zembek L."/>
            <person name="Zhong D."/>
            <person name="Zimmer A."/>
            <person name="Zwirko Z."/>
            <person name="Jaffe D.B."/>
            <person name="Alvarez P."/>
            <person name="Brockman W."/>
            <person name="Butler J."/>
            <person name="Chin C."/>
            <person name="Gnerre S."/>
            <person name="Grabherr M."/>
            <person name="Kleber M."/>
            <person name="Mauceli E."/>
            <person name="MacCallum I."/>
        </authorList>
    </citation>
    <scope>NUCLEOTIDE SEQUENCE [LARGE SCALE GENOMIC DNA]</scope>
    <source>
        <strain evidence="2">TSC#15081-1352.22</strain>
    </source>
</reference>
<sequence length="423" mass="52447">MERQLQEANCDLGSSKMKYEVKAEEMELVHLACTECFNVFPPSDFEGQLDEFRMCRPCIYRNPELWRFLSKYIYYPIDAVTPLTPLQKVVQKCELMILKLKFSTRQYDKIFTQDSLARKDRATELLTELIVKFQDFESCTLLAKNYDEVLKIIEEEEQRAQAAKEIRRQERHERNQQKRQRREEKLDRRQQRGLELLRKRQQEREELEKRRQEEQRQRELEKEKEQLKQQMLLKQQQQQQLEQQQLEQQQLKQQLEQQQLAQQDPDWQAEQERRLQRDLSNKKWQKKQQKKWEEQIQREQRKMRIMEEREAEYQSARKEAERLVKEKYDKMKIEVDKERQEWIKYQQELKETLHKHNQKAMAKQSDILKKQENPKWQAKHQPLREQLERQKELNHKWQAEQQLLKEKQQQEELEQQRQKQQEQ</sequence>
<feature type="compositionally biased region" description="Basic and acidic residues" evidence="1">
    <location>
        <begin position="270"/>
        <end position="281"/>
    </location>
</feature>
<dbReference type="InParanoid" id="A0A0Q9XNY3"/>
<name>A0A0Q9XNY3_DROMO</name>
<feature type="region of interest" description="Disordered" evidence="1">
    <location>
        <begin position="354"/>
        <end position="401"/>
    </location>
</feature>
<feature type="non-terminal residue" evidence="2">
    <location>
        <position position="423"/>
    </location>
</feature>
<reference evidence="2" key="3">
    <citation type="submission" date="2015-11" db="EMBL/GenBank/DDBJ databases">
        <authorList>
            <consortium name="FlyBase"/>
        </authorList>
    </citation>
    <scope>NUCLEOTIDE SEQUENCE</scope>
    <source>
        <strain evidence="2">TSC#15081-1352.22</strain>
    </source>
</reference>
<reference evidence="2" key="2">
    <citation type="journal article" date="2008" name="Bioinformatics">
        <title>Assembly reconciliation.</title>
        <authorList>
            <person name="Zimin A.V."/>
            <person name="Smith D.R."/>
            <person name="Sutton G."/>
            <person name="Yorke J.A."/>
        </authorList>
    </citation>
    <scope>NUCLEOTIDE SEQUENCE</scope>
    <source>
        <strain evidence="2">TSC#15081-1352.22</strain>
    </source>
</reference>
<protein>
    <submittedName>
        <fullName evidence="2">Uncharacterized protein</fullName>
    </submittedName>
</protein>
<organism evidence="2 3">
    <name type="scientific">Drosophila mojavensis</name>
    <name type="common">Fruit fly</name>
    <dbReference type="NCBI Taxonomy" id="7230"/>
    <lineage>
        <taxon>Eukaryota</taxon>
        <taxon>Metazoa</taxon>
        <taxon>Ecdysozoa</taxon>
        <taxon>Arthropoda</taxon>
        <taxon>Hexapoda</taxon>
        <taxon>Insecta</taxon>
        <taxon>Pterygota</taxon>
        <taxon>Neoptera</taxon>
        <taxon>Endopterygota</taxon>
        <taxon>Diptera</taxon>
        <taxon>Brachycera</taxon>
        <taxon>Muscomorpha</taxon>
        <taxon>Ephydroidea</taxon>
        <taxon>Drosophilidae</taxon>
        <taxon>Drosophila</taxon>
    </lineage>
</organism>
<dbReference type="KEGG" id="dmo:Dmoj_GI27093"/>
<feature type="region of interest" description="Disordered" evidence="1">
    <location>
        <begin position="164"/>
        <end position="189"/>
    </location>
</feature>
<dbReference type="OrthoDB" id="7870736at2759"/>
<proteinExistence type="predicted"/>
<feature type="compositionally biased region" description="Basic and acidic residues" evidence="1">
    <location>
        <begin position="382"/>
        <end position="401"/>
    </location>
</feature>
<evidence type="ECO:0000256" key="1">
    <source>
        <dbReference type="SAM" id="MobiDB-lite"/>
    </source>
</evidence>
<dbReference type="EMBL" id="CH933811">
    <property type="protein sequence ID" value="KRG06850.1"/>
    <property type="molecule type" value="Genomic_DNA"/>
</dbReference>
<evidence type="ECO:0000313" key="2">
    <source>
        <dbReference type="EMBL" id="KRG06850.1"/>
    </source>
</evidence>
<keyword evidence="3" id="KW-1185">Reference proteome</keyword>
<feature type="region of interest" description="Disordered" evidence="1">
    <location>
        <begin position="257"/>
        <end position="298"/>
    </location>
</feature>
<dbReference type="SMR" id="A0A0Q9XNY3"/>
<accession>A0A0Q9XNY3</accession>
<evidence type="ECO:0000313" key="3">
    <source>
        <dbReference type="Proteomes" id="UP000009192"/>
    </source>
</evidence>
<dbReference type="Proteomes" id="UP000009192">
    <property type="component" value="Unassembled WGS sequence"/>
</dbReference>
<dbReference type="AlphaFoldDB" id="A0A0Q9XNY3"/>